<dbReference type="GO" id="GO:0043093">
    <property type="term" value="P:FtsZ-dependent cytokinesis"/>
    <property type="evidence" value="ECO:0007669"/>
    <property type="project" value="TreeGrafter"/>
</dbReference>
<proteinExistence type="predicted"/>
<evidence type="ECO:0000256" key="2">
    <source>
        <dbReference type="ARBA" id="ARBA00022475"/>
    </source>
</evidence>
<evidence type="ECO:0000256" key="6">
    <source>
        <dbReference type="ARBA" id="ARBA00023136"/>
    </source>
</evidence>
<dbReference type="EMBL" id="LR217715">
    <property type="protein sequence ID" value="VFP82968.1"/>
    <property type="molecule type" value="Genomic_DNA"/>
</dbReference>
<dbReference type="GO" id="GO:0005886">
    <property type="term" value="C:plasma membrane"/>
    <property type="evidence" value="ECO:0007669"/>
    <property type="project" value="UniProtKB-SubCell"/>
</dbReference>
<feature type="transmembrane region" description="Helical" evidence="9">
    <location>
        <begin position="22"/>
        <end position="42"/>
    </location>
</feature>
<reference evidence="10 11" key="1">
    <citation type="submission" date="2019-02" db="EMBL/GenBank/DDBJ databases">
        <authorList>
            <person name="Manzano-Marin A."/>
            <person name="Manzano-Marin A."/>
        </authorList>
    </citation>
    <scope>NUCLEOTIDE SEQUENCE [LARGE SCALE GENOMIC DNA]</scope>
    <source>
        <strain evidence="10 11">ErCikochiana</strain>
    </source>
</reference>
<evidence type="ECO:0000256" key="5">
    <source>
        <dbReference type="ARBA" id="ARBA00022989"/>
    </source>
</evidence>
<dbReference type="OrthoDB" id="6196803at2"/>
<dbReference type="PANTHER" id="PTHR37479:SF1">
    <property type="entry name" value="CELL DIVISION PROTEIN FTSL"/>
    <property type="match status" value="1"/>
</dbReference>
<dbReference type="RefSeq" id="WP_157988372.1">
    <property type="nucleotide sequence ID" value="NZ_LR217715.1"/>
</dbReference>
<evidence type="ECO:0000256" key="8">
    <source>
        <dbReference type="NCBIfam" id="TIGR02209"/>
    </source>
</evidence>
<name>A0A451D9U2_9GAMM</name>
<evidence type="ECO:0000256" key="7">
    <source>
        <dbReference type="ARBA" id="ARBA00023306"/>
    </source>
</evidence>
<gene>
    <name evidence="10" type="primary">ftsL</name>
    <name evidence="10" type="ORF">ERCIKOCA2762_209</name>
</gene>
<keyword evidence="4 9" id="KW-0812">Transmembrane</keyword>
<evidence type="ECO:0000256" key="9">
    <source>
        <dbReference type="SAM" id="Phobius"/>
    </source>
</evidence>
<dbReference type="InterPro" id="IPR011922">
    <property type="entry name" value="Cell_div_FtsL"/>
</dbReference>
<dbReference type="AlphaFoldDB" id="A0A451D9U2"/>
<keyword evidence="2" id="KW-1003">Cell membrane</keyword>
<keyword evidence="7" id="KW-0131">Cell cycle</keyword>
<comment type="subcellular location">
    <subcellularLocation>
        <location evidence="1">Cell membrane</location>
        <topology evidence="1">Single-pass type II membrane protein</topology>
    </subcellularLocation>
</comment>
<organism evidence="10 11">
    <name type="scientific">Candidatus Erwinia haradaeae</name>
    <dbReference type="NCBI Taxonomy" id="1922217"/>
    <lineage>
        <taxon>Bacteria</taxon>
        <taxon>Pseudomonadati</taxon>
        <taxon>Pseudomonadota</taxon>
        <taxon>Gammaproteobacteria</taxon>
        <taxon>Enterobacterales</taxon>
        <taxon>Erwiniaceae</taxon>
        <taxon>Erwinia</taxon>
    </lineage>
</organism>
<keyword evidence="6 9" id="KW-0472">Membrane</keyword>
<protein>
    <recommendedName>
        <fullName evidence="8">Cell division protein FtsL</fullName>
    </recommendedName>
</protein>
<dbReference type="Proteomes" id="UP000294368">
    <property type="component" value="Chromosome"/>
</dbReference>
<evidence type="ECO:0000256" key="4">
    <source>
        <dbReference type="ARBA" id="ARBA00022692"/>
    </source>
</evidence>
<dbReference type="NCBIfam" id="TIGR02209">
    <property type="entry name" value="ftsL_broad"/>
    <property type="match status" value="1"/>
</dbReference>
<keyword evidence="3 10" id="KW-0132">Cell division</keyword>
<dbReference type="Pfam" id="PF04999">
    <property type="entry name" value="FtsL"/>
    <property type="match status" value="1"/>
</dbReference>
<evidence type="ECO:0000313" key="10">
    <source>
        <dbReference type="EMBL" id="VFP82968.1"/>
    </source>
</evidence>
<dbReference type="PANTHER" id="PTHR37479">
    <property type="entry name" value="CELL DIVISION PROTEIN FTSL"/>
    <property type="match status" value="1"/>
</dbReference>
<sequence length="88" mass="10724">MKHRRYDLPQIIFVDLIHYSKVPLLLLMTILISAFLVVIIAYQTRLYTAHREKLFLERQALNTEWRNLILEENSLMYHYLMITNMKEK</sequence>
<accession>A0A451D9U2</accession>
<evidence type="ECO:0000313" key="11">
    <source>
        <dbReference type="Proteomes" id="UP000294368"/>
    </source>
</evidence>
<evidence type="ECO:0000256" key="1">
    <source>
        <dbReference type="ARBA" id="ARBA00004401"/>
    </source>
</evidence>
<evidence type="ECO:0000256" key="3">
    <source>
        <dbReference type="ARBA" id="ARBA00022618"/>
    </source>
</evidence>
<keyword evidence="5 9" id="KW-1133">Transmembrane helix</keyword>
<dbReference type="GO" id="GO:0032153">
    <property type="term" value="C:cell division site"/>
    <property type="evidence" value="ECO:0007669"/>
    <property type="project" value="TreeGrafter"/>
</dbReference>